<evidence type="ECO:0000256" key="1">
    <source>
        <dbReference type="ARBA" id="ARBA00004123"/>
    </source>
</evidence>
<dbReference type="InterPro" id="IPR012337">
    <property type="entry name" value="RNaseH-like_sf"/>
</dbReference>
<sequence length="472" mass="53064">MKSMLNHFSKMFRPSLTIFKTITCPKVQNGNNNCSLLQCPFLHTSTAIKRPLSSTSSTEAPPNKDSFLIKRPRSDTLVLIPKSFAQGGFPPSPVHQRLTYLSALSAAFKEQGIPQPNKNAIEKEFEIAQKSSKLVYDSNMKKFIRSVKKGEFKLDQEEEKEKRKKKKKDETKEISESLNSLDEYNKLKKLVHSEQVLLKENFITSIPETRSDPTLASRVCNRCKTSFQGKNQTNTSCSFHERKKYKSSSNAKHWECCDQIVGESQGCKSADFHVFKVSTAQELHDLIPFVKTPSFKHKLENKHKMIGLDCEMGYTTKGLELIRLTIVDYLDPKVTLFDELIKPSGKILDLNTLWSGVTSIPDNAKTLNQLHKELFEGSSDGKKQALITDETVIVGHGLENDLNALRIVHPLVVDSSLLYPKGLDWKYSLKDLSMLINGVNIQSGNAGHSSEEDSIAAINVIKGYINGVRLQT</sequence>
<keyword evidence="11" id="KW-1185">Reference proteome</keyword>
<accession>A0A9P8Q809</accession>
<dbReference type="AlphaFoldDB" id="A0A9P8Q809"/>
<gene>
    <name evidence="10" type="ORF">WICPIJ_004381</name>
</gene>
<evidence type="ECO:0000256" key="7">
    <source>
        <dbReference type="ARBA" id="ARBA00023242"/>
    </source>
</evidence>
<evidence type="ECO:0000256" key="8">
    <source>
        <dbReference type="SAM" id="MobiDB-lite"/>
    </source>
</evidence>
<feature type="region of interest" description="Disordered" evidence="8">
    <location>
        <begin position="155"/>
        <end position="175"/>
    </location>
</feature>
<keyword evidence="4" id="KW-0540">Nuclease</keyword>
<dbReference type="PANTHER" id="PTHR12801">
    <property type="entry name" value="RNA EXONUCLEASE REXO1 / RECO3 FAMILY MEMBER-RELATED"/>
    <property type="match status" value="1"/>
</dbReference>
<dbReference type="GO" id="GO:0004527">
    <property type="term" value="F:exonuclease activity"/>
    <property type="evidence" value="ECO:0007669"/>
    <property type="project" value="UniProtKB-KW"/>
</dbReference>
<evidence type="ECO:0000256" key="3">
    <source>
        <dbReference type="ARBA" id="ARBA00022552"/>
    </source>
</evidence>
<dbReference type="SUPFAM" id="SSF53098">
    <property type="entry name" value="Ribonuclease H-like"/>
    <property type="match status" value="1"/>
</dbReference>
<evidence type="ECO:0000256" key="4">
    <source>
        <dbReference type="ARBA" id="ARBA00022722"/>
    </source>
</evidence>
<dbReference type="InterPro" id="IPR013520">
    <property type="entry name" value="Ribonucl_H"/>
</dbReference>
<evidence type="ECO:0000313" key="11">
    <source>
        <dbReference type="Proteomes" id="UP000774326"/>
    </source>
</evidence>
<feature type="domain" description="Exonuclease" evidence="9">
    <location>
        <begin position="304"/>
        <end position="470"/>
    </location>
</feature>
<dbReference type="GO" id="GO:0005634">
    <property type="term" value="C:nucleus"/>
    <property type="evidence" value="ECO:0007669"/>
    <property type="project" value="UniProtKB-SubCell"/>
</dbReference>
<dbReference type="InterPro" id="IPR036397">
    <property type="entry name" value="RNaseH_sf"/>
</dbReference>
<evidence type="ECO:0000259" key="9">
    <source>
        <dbReference type="SMART" id="SM00479"/>
    </source>
</evidence>
<evidence type="ECO:0000256" key="2">
    <source>
        <dbReference type="ARBA" id="ARBA00006357"/>
    </source>
</evidence>
<keyword evidence="3" id="KW-0698">rRNA processing</keyword>
<organism evidence="10 11">
    <name type="scientific">Wickerhamomyces pijperi</name>
    <name type="common">Yeast</name>
    <name type="synonym">Pichia pijperi</name>
    <dbReference type="NCBI Taxonomy" id="599730"/>
    <lineage>
        <taxon>Eukaryota</taxon>
        <taxon>Fungi</taxon>
        <taxon>Dikarya</taxon>
        <taxon>Ascomycota</taxon>
        <taxon>Saccharomycotina</taxon>
        <taxon>Saccharomycetes</taxon>
        <taxon>Phaffomycetales</taxon>
        <taxon>Wickerhamomycetaceae</taxon>
        <taxon>Wickerhamomyces</taxon>
    </lineage>
</organism>
<dbReference type="GO" id="GO:0006364">
    <property type="term" value="P:rRNA processing"/>
    <property type="evidence" value="ECO:0007669"/>
    <property type="project" value="UniProtKB-KW"/>
</dbReference>
<evidence type="ECO:0000256" key="5">
    <source>
        <dbReference type="ARBA" id="ARBA00022801"/>
    </source>
</evidence>
<comment type="similarity">
    <text evidence="2">Belongs to the REXO1/REXO3 family.</text>
</comment>
<comment type="subcellular location">
    <subcellularLocation>
        <location evidence="1">Nucleus</location>
    </subcellularLocation>
</comment>
<dbReference type="InterPro" id="IPR047021">
    <property type="entry name" value="REXO1/3/4-like"/>
</dbReference>
<dbReference type="SMART" id="SM00479">
    <property type="entry name" value="EXOIII"/>
    <property type="match status" value="1"/>
</dbReference>
<dbReference type="CDD" id="cd06145">
    <property type="entry name" value="REX1_like"/>
    <property type="match status" value="1"/>
</dbReference>
<evidence type="ECO:0000313" key="10">
    <source>
        <dbReference type="EMBL" id="KAH3684625.1"/>
    </source>
</evidence>
<dbReference type="InterPro" id="IPR034922">
    <property type="entry name" value="REX1-like_exo"/>
</dbReference>
<dbReference type="PANTHER" id="PTHR12801:SF115">
    <property type="entry name" value="FI18136P1-RELATED"/>
    <property type="match status" value="1"/>
</dbReference>
<dbReference type="Proteomes" id="UP000774326">
    <property type="component" value="Unassembled WGS sequence"/>
</dbReference>
<protein>
    <recommendedName>
        <fullName evidence="9">Exonuclease domain-containing protein</fullName>
    </recommendedName>
</protein>
<reference evidence="10" key="2">
    <citation type="submission" date="2021-01" db="EMBL/GenBank/DDBJ databases">
        <authorList>
            <person name="Schikora-Tamarit M.A."/>
        </authorList>
    </citation>
    <scope>NUCLEOTIDE SEQUENCE</scope>
    <source>
        <strain evidence="10">CBS2887</strain>
    </source>
</reference>
<keyword evidence="7" id="KW-0539">Nucleus</keyword>
<dbReference type="EMBL" id="JAEUBG010002387">
    <property type="protein sequence ID" value="KAH3684625.1"/>
    <property type="molecule type" value="Genomic_DNA"/>
</dbReference>
<name>A0A9P8Q809_WICPI</name>
<keyword evidence="5" id="KW-0378">Hydrolase</keyword>
<keyword evidence="6" id="KW-0269">Exonuclease</keyword>
<dbReference type="GO" id="GO:0003676">
    <property type="term" value="F:nucleic acid binding"/>
    <property type="evidence" value="ECO:0007669"/>
    <property type="project" value="InterPro"/>
</dbReference>
<dbReference type="Gene3D" id="3.30.420.10">
    <property type="entry name" value="Ribonuclease H-like superfamily/Ribonuclease H"/>
    <property type="match status" value="1"/>
</dbReference>
<proteinExistence type="inferred from homology"/>
<evidence type="ECO:0000256" key="6">
    <source>
        <dbReference type="ARBA" id="ARBA00022839"/>
    </source>
</evidence>
<comment type="caution">
    <text evidence="10">The sequence shown here is derived from an EMBL/GenBank/DDBJ whole genome shotgun (WGS) entry which is preliminary data.</text>
</comment>
<reference evidence="10" key="1">
    <citation type="journal article" date="2021" name="Open Biol.">
        <title>Shared evolutionary footprints suggest mitochondrial oxidative damage underlies multiple complex I losses in fungi.</title>
        <authorList>
            <person name="Schikora-Tamarit M.A."/>
            <person name="Marcet-Houben M."/>
            <person name="Nosek J."/>
            <person name="Gabaldon T."/>
        </authorList>
    </citation>
    <scope>NUCLEOTIDE SEQUENCE</scope>
    <source>
        <strain evidence="10">CBS2887</strain>
    </source>
</reference>
<dbReference type="OrthoDB" id="3996471at2759"/>